<dbReference type="KEGG" id="cmp:Cha6605_2023"/>
<dbReference type="HOGENOM" id="CLU_2615561_0_0_3"/>
<protein>
    <submittedName>
        <fullName evidence="1">Uncharacterized protein</fullName>
    </submittedName>
</protein>
<dbReference type="AlphaFoldDB" id="K9UEP2"/>
<proteinExistence type="predicted"/>
<name>K9UEP2_CHAP6</name>
<dbReference type="Proteomes" id="UP000010366">
    <property type="component" value="Chromosome"/>
</dbReference>
<reference evidence="1 2" key="1">
    <citation type="submission" date="2012-05" db="EMBL/GenBank/DDBJ databases">
        <title>Finished chromosome of genome of Chamaesiphon sp. PCC 6605.</title>
        <authorList>
            <consortium name="US DOE Joint Genome Institute"/>
            <person name="Gugger M."/>
            <person name="Coursin T."/>
            <person name="Rippka R."/>
            <person name="Tandeau De Marsac N."/>
            <person name="Huntemann M."/>
            <person name="Wei C.-L."/>
            <person name="Han J."/>
            <person name="Detter J.C."/>
            <person name="Han C."/>
            <person name="Tapia R."/>
            <person name="Chen A."/>
            <person name="Kyrpides N."/>
            <person name="Mavromatis K."/>
            <person name="Markowitz V."/>
            <person name="Szeto E."/>
            <person name="Ivanova N."/>
            <person name="Pagani I."/>
            <person name="Pati A."/>
            <person name="Goodwin L."/>
            <person name="Nordberg H.P."/>
            <person name="Cantor M.N."/>
            <person name="Hua S.X."/>
            <person name="Woyke T."/>
            <person name="Kerfeld C.A."/>
        </authorList>
    </citation>
    <scope>NUCLEOTIDE SEQUENCE [LARGE SCALE GENOMIC DNA]</scope>
    <source>
        <strain evidence="2">ATCC 27169 / PCC 6605</strain>
    </source>
</reference>
<evidence type="ECO:0000313" key="1">
    <source>
        <dbReference type="EMBL" id="AFY93123.1"/>
    </source>
</evidence>
<keyword evidence="2" id="KW-1185">Reference proteome</keyword>
<accession>K9UEP2</accession>
<organism evidence="1 2">
    <name type="scientific">Chamaesiphon minutus (strain ATCC 27169 / PCC 6605)</name>
    <dbReference type="NCBI Taxonomy" id="1173020"/>
    <lineage>
        <taxon>Bacteria</taxon>
        <taxon>Bacillati</taxon>
        <taxon>Cyanobacteriota</taxon>
        <taxon>Cyanophyceae</taxon>
        <taxon>Gomontiellales</taxon>
        <taxon>Chamaesiphonaceae</taxon>
        <taxon>Chamaesiphon</taxon>
    </lineage>
</organism>
<dbReference type="EMBL" id="CP003600">
    <property type="protein sequence ID" value="AFY93123.1"/>
    <property type="molecule type" value="Genomic_DNA"/>
</dbReference>
<gene>
    <name evidence="1" type="ORF">Cha6605_2023</name>
</gene>
<sequence>MVFSGGHSGVQLMSVAQSEQQVFQDHLGEKLTVLLKPIDGIDGTIQTMPQVKVEIQLEVIVNHEEIGTTQDLGRFARH</sequence>
<evidence type="ECO:0000313" key="2">
    <source>
        <dbReference type="Proteomes" id="UP000010366"/>
    </source>
</evidence>